<feature type="transmembrane region" description="Helical" evidence="5">
    <location>
        <begin position="20"/>
        <end position="40"/>
    </location>
</feature>
<evidence type="ECO:0000313" key="8">
    <source>
        <dbReference type="Proteomes" id="UP000265520"/>
    </source>
</evidence>
<reference evidence="7 8" key="1">
    <citation type="journal article" date="2018" name="Front. Plant Sci.">
        <title>Red Clover (Trifolium pratense) and Zigzag Clover (T. medium) - A Picture of Genomic Similarities and Differences.</title>
        <authorList>
            <person name="Dluhosova J."/>
            <person name="Istvanek J."/>
            <person name="Nedelnik J."/>
            <person name="Repkova J."/>
        </authorList>
    </citation>
    <scope>NUCLEOTIDE SEQUENCE [LARGE SCALE GENOMIC DNA]</scope>
    <source>
        <strain evidence="8">cv. 10/8</strain>
        <tissue evidence="7">Leaf</tissue>
    </source>
</reference>
<feature type="domain" description="DUF1977" evidence="6">
    <location>
        <begin position="72"/>
        <end position="141"/>
    </location>
</feature>
<evidence type="ECO:0000313" key="7">
    <source>
        <dbReference type="EMBL" id="MCH93804.1"/>
    </source>
</evidence>
<keyword evidence="4 5" id="KW-0472">Membrane</keyword>
<evidence type="ECO:0000256" key="4">
    <source>
        <dbReference type="ARBA" id="ARBA00023136"/>
    </source>
</evidence>
<evidence type="ECO:0000259" key="6">
    <source>
        <dbReference type="Pfam" id="PF09320"/>
    </source>
</evidence>
<evidence type="ECO:0000256" key="2">
    <source>
        <dbReference type="ARBA" id="ARBA00022692"/>
    </source>
</evidence>
<evidence type="ECO:0000256" key="3">
    <source>
        <dbReference type="ARBA" id="ARBA00022989"/>
    </source>
</evidence>
<dbReference type="InterPro" id="IPR051100">
    <property type="entry name" value="DnaJ_subfamily_B/C"/>
</dbReference>
<dbReference type="PANTHER" id="PTHR43908">
    <property type="entry name" value="AT29763P-RELATED"/>
    <property type="match status" value="1"/>
</dbReference>
<name>A0A392N5N5_9FABA</name>
<sequence>MAHRQSTAYNGSAGFNVRALILILLPVLLILLLNVVWFTIEPMKIKSKMSCILLTFITTRPFLMTFLNFPNTSSKAPVYTLTQTYPYEHRLTTPKGINYYVKSKFEQYYPVDSLERVTIEERVERDYFGIIRQNCQLELQRISDASGDISKKCLTAICFRSLIWSLIYEFETRF</sequence>
<accession>A0A392N5N5</accession>
<dbReference type="GO" id="GO:0030544">
    <property type="term" value="F:Hsp70 protein binding"/>
    <property type="evidence" value="ECO:0007669"/>
    <property type="project" value="TreeGrafter"/>
</dbReference>
<dbReference type="AlphaFoldDB" id="A0A392N5N5"/>
<evidence type="ECO:0000256" key="5">
    <source>
        <dbReference type="SAM" id="Phobius"/>
    </source>
</evidence>
<keyword evidence="2 5" id="KW-0812">Transmembrane</keyword>
<comment type="caution">
    <text evidence="7">The sequence shown here is derived from an EMBL/GenBank/DDBJ whole genome shotgun (WGS) entry which is preliminary data.</text>
</comment>
<dbReference type="GO" id="GO:0071218">
    <property type="term" value="P:cellular response to misfolded protein"/>
    <property type="evidence" value="ECO:0007669"/>
    <property type="project" value="TreeGrafter"/>
</dbReference>
<organism evidence="7 8">
    <name type="scientific">Trifolium medium</name>
    <dbReference type="NCBI Taxonomy" id="97028"/>
    <lineage>
        <taxon>Eukaryota</taxon>
        <taxon>Viridiplantae</taxon>
        <taxon>Streptophyta</taxon>
        <taxon>Embryophyta</taxon>
        <taxon>Tracheophyta</taxon>
        <taxon>Spermatophyta</taxon>
        <taxon>Magnoliopsida</taxon>
        <taxon>eudicotyledons</taxon>
        <taxon>Gunneridae</taxon>
        <taxon>Pentapetalae</taxon>
        <taxon>rosids</taxon>
        <taxon>fabids</taxon>
        <taxon>Fabales</taxon>
        <taxon>Fabaceae</taxon>
        <taxon>Papilionoideae</taxon>
        <taxon>50 kb inversion clade</taxon>
        <taxon>NPAAA clade</taxon>
        <taxon>Hologalegina</taxon>
        <taxon>IRL clade</taxon>
        <taxon>Trifolieae</taxon>
        <taxon>Trifolium</taxon>
    </lineage>
</organism>
<dbReference type="GO" id="GO:0005789">
    <property type="term" value="C:endoplasmic reticulum membrane"/>
    <property type="evidence" value="ECO:0007669"/>
    <property type="project" value="TreeGrafter"/>
</dbReference>
<evidence type="ECO:0000256" key="1">
    <source>
        <dbReference type="ARBA" id="ARBA00004167"/>
    </source>
</evidence>
<comment type="subcellular location">
    <subcellularLocation>
        <location evidence="1">Membrane</location>
        <topology evidence="1">Single-pass membrane protein</topology>
    </subcellularLocation>
</comment>
<dbReference type="EMBL" id="LXQA010025817">
    <property type="protein sequence ID" value="MCH93804.1"/>
    <property type="molecule type" value="Genomic_DNA"/>
</dbReference>
<protein>
    <submittedName>
        <fullName evidence="7">Chaperone protein dnaJ 49-like</fullName>
    </submittedName>
</protein>
<dbReference type="Pfam" id="PF09320">
    <property type="entry name" value="DUF1977"/>
    <property type="match status" value="1"/>
</dbReference>
<dbReference type="InterPro" id="IPR015399">
    <property type="entry name" value="DUF1977_DnaJ-like"/>
</dbReference>
<dbReference type="Proteomes" id="UP000265520">
    <property type="component" value="Unassembled WGS sequence"/>
</dbReference>
<keyword evidence="3 5" id="KW-1133">Transmembrane helix</keyword>
<keyword evidence="8" id="KW-1185">Reference proteome</keyword>
<dbReference type="PANTHER" id="PTHR43908:SF3">
    <property type="entry name" value="AT29763P-RELATED"/>
    <property type="match status" value="1"/>
</dbReference>
<proteinExistence type="predicted"/>